<evidence type="ECO:0000256" key="2">
    <source>
        <dbReference type="ARBA" id="ARBA00022487"/>
    </source>
</evidence>
<dbReference type="EMBL" id="JARAKH010000025">
    <property type="protein sequence ID" value="KAK8390334.1"/>
    <property type="molecule type" value="Genomic_DNA"/>
</dbReference>
<feature type="chain" id="PRO_5043103004" description="Carboxylic ester hydrolase" evidence="5">
    <location>
        <begin position="20"/>
        <end position="549"/>
    </location>
</feature>
<feature type="domain" description="Carboxylesterase type B" evidence="6">
    <location>
        <begin position="29"/>
        <end position="536"/>
    </location>
</feature>
<keyword evidence="2" id="KW-0719">Serine esterase</keyword>
<evidence type="ECO:0000256" key="4">
    <source>
        <dbReference type="ARBA" id="ARBA00023180"/>
    </source>
</evidence>
<keyword evidence="3 5" id="KW-0378">Hydrolase</keyword>
<dbReference type="AlphaFoldDB" id="A0AAW0TRC5"/>
<dbReference type="Pfam" id="PF00135">
    <property type="entry name" value="COesterase"/>
    <property type="match status" value="1"/>
</dbReference>
<organism evidence="7 8">
    <name type="scientific">Scylla paramamosain</name>
    <name type="common">Mud crab</name>
    <dbReference type="NCBI Taxonomy" id="85552"/>
    <lineage>
        <taxon>Eukaryota</taxon>
        <taxon>Metazoa</taxon>
        <taxon>Ecdysozoa</taxon>
        <taxon>Arthropoda</taxon>
        <taxon>Crustacea</taxon>
        <taxon>Multicrustacea</taxon>
        <taxon>Malacostraca</taxon>
        <taxon>Eumalacostraca</taxon>
        <taxon>Eucarida</taxon>
        <taxon>Decapoda</taxon>
        <taxon>Pleocyemata</taxon>
        <taxon>Brachyura</taxon>
        <taxon>Eubrachyura</taxon>
        <taxon>Portunoidea</taxon>
        <taxon>Portunidae</taxon>
        <taxon>Portuninae</taxon>
        <taxon>Scylla</taxon>
    </lineage>
</organism>
<evidence type="ECO:0000259" key="6">
    <source>
        <dbReference type="Pfam" id="PF00135"/>
    </source>
</evidence>
<evidence type="ECO:0000256" key="3">
    <source>
        <dbReference type="ARBA" id="ARBA00022801"/>
    </source>
</evidence>
<dbReference type="PROSITE" id="PS00941">
    <property type="entry name" value="CARBOXYLESTERASE_B_2"/>
    <property type="match status" value="1"/>
</dbReference>
<dbReference type="InterPro" id="IPR029058">
    <property type="entry name" value="AB_hydrolase_fold"/>
</dbReference>
<dbReference type="InterPro" id="IPR002018">
    <property type="entry name" value="CarbesteraseB"/>
</dbReference>
<sequence>MKLPVTAAVVAVVAATVTAARVGRVKEDRPLVEVNEGLIRGLTTTLYNITYLEFLGIPYATPPLGPLRFKNPVPAEPWEGELDASTLPPPCDQLVLMGREDCLYLNVYTPSGALETDNPLPVMVYIHGGAYYIGGSYKNHGFQEFVSRGAVVVLMQYRLGLFGFLSTEDEAAPGNQGLKDQTLALRWVKDNIANFGGDSTRITIIGSSAGSTSVHYQMLAPSAAGLFTGAIMESGTTLSPWAKGRDFLATAQAVAERFDCPTLPTDDLVACLQTVGAHLLDMSYFTLYEWNLQPFYIGPRVDGDYLPEEPALLLKKDLYSHVPTIMGVNRDEMAMETVEMYSVPSLISSLVENFNINGPASLHLYPDEEPATTATTTYNHYLGGIHITKDDADNLTRMFTDCLFHIPHDWTTQLMSSADLLFTYELHHRGEQGFTNDFLDVGLDLPQARNYISHGDNNQYLMYPKYANLHTAEDKTVGNIFTSMWVNFASTGNPTPDDSLGFTWEVTEDSTNMQHLKILPQPHMEADQRAETRAFWESLPLRINNLLHP</sequence>
<evidence type="ECO:0000256" key="5">
    <source>
        <dbReference type="RuleBase" id="RU361235"/>
    </source>
</evidence>
<protein>
    <recommendedName>
        <fullName evidence="5">Carboxylic ester hydrolase</fullName>
        <ecNumber evidence="5">3.1.1.-</ecNumber>
    </recommendedName>
</protein>
<dbReference type="PANTHER" id="PTHR43142">
    <property type="entry name" value="CARBOXYLIC ESTER HYDROLASE"/>
    <property type="match status" value="1"/>
</dbReference>
<dbReference type="InterPro" id="IPR019819">
    <property type="entry name" value="Carboxylesterase_B_CS"/>
</dbReference>
<name>A0AAW0TRC5_SCYPA</name>
<dbReference type="SUPFAM" id="SSF53474">
    <property type="entry name" value="alpha/beta-Hydrolases"/>
    <property type="match status" value="1"/>
</dbReference>
<gene>
    <name evidence="7" type="ORF">O3P69_010187</name>
</gene>
<comment type="similarity">
    <text evidence="1 5">Belongs to the type-B carboxylesterase/lipase family.</text>
</comment>
<evidence type="ECO:0000313" key="7">
    <source>
        <dbReference type="EMBL" id="KAK8390334.1"/>
    </source>
</evidence>
<feature type="signal peptide" evidence="5">
    <location>
        <begin position="1"/>
        <end position="19"/>
    </location>
</feature>
<dbReference type="PROSITE" id="PS00122">
    <property type="entry name" value="CARBOXYLESTERASE_B_1"/>
    <property type="match status" value="1"/>
</dbReference>
<dbReference type="PANTHER" id="PTHR43142:SF1">
    <property type="entry name" value="CARBOXYLIC ESTER HYDROLASE"/>
    <property type="match status" value="1"/>
</dbReference>
<keyword evidence="4" id="KW-0325">Glycoprotein</keyword>
<dbReference type="Proteomes" id="UP001487740">
    <property type="component" value="Unassembled WGS sequence"/>
</dbReference>
<accession>A0AAW0TRC5</accession>
<keyword evidence="8" id="KW-1185">Reference proteome</keyword>
<proteinExistence type="inferred from homology"/>
<dbReference type="GO" id="GO:0052689">
    <property type="term" value="F:carboxylic ester hydrolase activity"/>
    <property type="evidence" value="ECO:0007669"/>
    <property type="project" value="UniProtKB-KW"/>
</dbReference>
<comment type="caution">
    <text evidence="7">The sequence shown here is derived from an EMBL/GenBank/DDBJ whole genome shotgun (WGS) entry which is preliminary data.</text>
</comment>
<reference evidence="7 8" key="1">
    <citation type="submission" date="2023-03" db="EMBL/GenBank/DDBJ databases">
        <title>High-quality genome of Scylla paramamosain provides insights in environmental adaptation.</title>
        <authorList>
            <person name="Zhang L."/>
        </authorList>
    </citation>
    <scope>NUCLEOTIDE SEQUENCE [LARGE SCALE GENOMIC DNA]</scope>
    <source>
        <strain evidence="7">LZ_2023a</strain>
        <tissue evidence="7">Muscle</tissue>
    </source>
</reference>
<dbReference type="Gene3D" id="3.40.50.1820">
    <property type="entry name" value="alpha/beta hydrolase"/>
    <property type="match status" value="1"/>
</dbReference>
<dbReference type="InterPro" id="IPR019826">
    <property type="entry name" value="Carboxylesterase_B_AS"/>
</dbReference>
<dbReference type="EC" id="3.1.1.-" evidence="5"/>
<evidence type="ECO:0000256" key="1">
    <source>
        <dbReference type="ARBA" id="ARBA00005964"/>
    </source>
</evidence>
<evidence type="ECO:0000313" key="8">
    <source>
        <dbReference type="Proteomes" id="UP001487740"/>
    </source>
</evidence>
<keyword evidence="5" id="KW-0732">Signal</keyword>